<keyword evidence="3" id="KW-1185">Reference proteome</keyword>
<accession>A0A918BKK5</accession>
<reference evidence="2" key="2">
    <citation type="submission" date="2020-09" db="EMBL/GenBank/DDBJ databases">
        <authorList>
            <person name="Sun Q."/>
            <person name="Ohkuma M."/>
        </authorList>
    </citation>
    <scope>NUCLEOTIDE SEQUENCE</scope>
    <source>
        <strain evidence="2">JCM 4403</strain>
    </source>
</reference>
<dbReference type="Proteomes" id="UP000656732">
    <property type="component" value="Unassembled WGS sequence"/>
</dbReference>
<evidence type="ECO:0000313" key="3">
    <source>
        <dbReference type="Proteomes" id="UP000656732"/>
    </source>
</evidence>
<evidence type="ECO:0000256" key="1">
    <source>
        <dbReference type="SAM" id="MobiDB-lite"/>
    </source>
</evidence>
<name>A0A918BKK5_9ACTN</name>
<sequence length="112" mass="12519">MEALVGAQATEGDNHPDRLVDHGVRDDGLLQLTDFRPQLTDLVQKTFPPRDRVHFGPHRNAIARAVHRDHIPGSGSPAPVTRTGAELRGRQFDFYPRTLPLCILSRGVRLRP</sequence>
<dbReference type="AlphaFoldDB" id="A0A918BKK5"/>
<dbReference type="EMBL" id="BMTU01000004">
    <property type="protein sequence ID" value="GGQ75835.1"/>
    <property type="molecule type" value="Genomic_DNA"/>
</dbReference>
<reference evidence="2" key="1">
    <citation type="journal article" date="2014" name="Int. J. Syst. Evol. Microbiol.">
        <title>Complete genome sequence of Corynebacterium casei LMG S-19264T (=DSM 44701T), isolated from a smear-ripened cheese.</title>
        <authorList>
            <consortium name="US DOE Joint Genome Institute (JGI-PGF)"/>
            <person name="Walter F."/>
            <person name="Albersmeier A."/>
            <person name="Kalinowski J."/>
            <person name="Ruckert C."/>
        </authorList>
    </citation>
    <scope>NUCLEOTIDE SEQUENCE</scope>
    <source>
        <strain evidence="2">JCM 4403</strain>
    </source>
</reference>
<feature type="region of interest" description="Disordered" evidence="1">
    <location>
        <begin position="1"/>
        <end position="22"/>
    </location>
</feature>
<comment type="caution">
    <text evidence="2">The sequence shown here is derived from an EMBL/GenBank/DDBJ whole genome shotgun (WGS) entry which is preliminary data.</text>
</comment>
<feature type="compositionally biased region" description="Basic and acidic residues" evidence="1">
    <location>
        <begin position="12"/>
        <end position="22"/>
    </location>
</feature>
<gene>
    <name evidence="2" type="ORF">GCM10010280_22480</name>
</gene>
<evidence type="ECO:0000313" key="2">
    <source>
        <dbReference type="EMBL" id="GGQ75835.1"/>
    </source>
</evidence>
<organism evidence="2 3">
    <name type="scientific">Streptomyces pilosus</name>
    <dbReference type="NCBI Taxonomy" id="28893"/>
    <lineage>
        <taxon>Bacteria</taxon>
        <taxon>Bacillati</taxon>
        <taxon>Actinomycetota</taxon>
        <taxon>Actinomycetes</taxon>
        <taxon>Kitasatosporales</taxon>
        <taxon>Streptomycetaceae</taxon>
        <taxon>Streptomyces</taxon>
    </lineage>
</organism>
<proteinExistence type="predicted"/>
<protein>
    <submittedName>
        <fullName evidence="2">Uncharacterized protein</fullName>
    </submittedName>
</protein>